<evidence type="ECO:0000256" key="1">
    <source>
        <dbReference type="ARBA" id="ARBA00006739"/>
    </source>
</evidence>
<evidence type="ECO:0000259" key="4">
    <source>
        <dbReference type="Pfam" id="PF00535"/>
    </source>
</evidence>
<comment type="similarity">
    <text evidence="1">Belongs to the glycosyltransferase 2 family.</text>
</comment>
<feature type="domain" description="Glycosyltransferase 2-like" evidence="4">
    <location>
        <begin position="6"/>
        <end position="177"/>
    </location>
</feature>
<name>A0A955RNY4_UNCKA</name>
<reference evidence="5" key="2">
    <citation type="journal article" date="2021" name="Microbiome">
        <title>Successional dynamics and alternative stable states in a saline activated sludge microbial community over 9 years.</title>
        <authorList>
            <person name="Wang Y."/>
            <person name="Ye J."/>
            <person name="Ju F."/>
            <person name="Liu L."/>
            <person name="Boyd J.A."/>
            <person name="Deng Y."/>
            <person name="Parks D.H."/>
            <person name="Jiang X."/>
            <person name="Yin X."/>
            <person name="Woodcroft B.J."/>
            <person name="Tyson G.W."/>
            <person name="Hugenholtz P."/>
            <person name="Polz M.F."/>
            <person name="Zhang T."/>
        </authorList>
    </citation>
    <scope>NUCLEOTIDE SEQUENCE</scope>
    <source>
        <strain evidence="5">HKST-UBA01</strain>
    </source>
</reference>
<dbReference type="EMBL" id="JAGQKX010000004">
    <property type="protein sequence ID" value="MCA9389831.1"/>
    <property type="molecule type" value="Genomic_DNA"/>
</dbReference>
<sequence length="277" mass="32223">MPDISVQIVNYHSIEEVKTLLPQVVKDLSSSHLRFEINILDNASGEDLSELERNYPNLVHTYYSDENVGFGRGHNQLAKHSHGEFILIMNPDITFVTEACIQNLYNILKMDDQISASAPRLLNPDHSDQIDHTVPWKNERTLHPLDLFNYKKTHEQSPAASIPGAFALIRKSIFDELSGFDPNIFFYFEEVDLFFRMRSNGYSLRYAGNQCVIHSTSFSQTKFGYYQTSLKYILNKHFPHSWWSKIFLFAVFHLPVYSLMQKLTWEDHIQEDLAKNN</sequence>
<gene>
    <name evidence="5" type="ORF">KC571_00340</name>
</gene>
<dbReference type="InterPro" id="IPR029044">
    <property type="entry name" value="Nucleotide-diphossugar_trans"/>
</dbReference>
<reference evidence="5" key="1">
    <citation type="submission" date="2020-04" db="EMBL/GenBank/DDBJ databases">
        <authorList>
            <person name="Zhang T."/>
        </authorList>
    </citation>
    <scope>NUCLEOTIDE SEQUENCE</scope>
    <source>
        <strain evidence="5">HKST-UBA01</strain>
    </source>
</reference>
<evidence type="ECO:0000313" key="5">
    <source>
        <dbReference type="EMBL" id="MCA9389831.1"/>
    </source>
</evidence>
<dbReference type="InterPro" id="IPR001173">
    <property type="entry name" value="Glyco_trans_2-like"/>
</dbReference>
<dbReference type="EC" id="2.4.-.-" evidence="5"/>
<evidence type="ECO:0000313" key="6">
    <source>
        <dbReference type="Proteomes" id="UP000701698"/>
    </source>
</evidence>
<evidence type="ECO:0000256" key="2">
    <source>
        <dbReference type="ARBA" id="ARBA00022676"/>
    </source>
</evidence>
<dbReference type="Proteomes" id="UP000701698">
    <property type="component" value="Unassembled WGS sequence"/>
</dbReference>
<dbReference type="PANTHER" id="PTHR43179">
    <property type="entry name" value="RHAMNOSYLTRANSFERASE WBBL"/>
    <property type="match status" value="1"/>
</dbReference>
<keyword evidence="3 5" id="KW-0808">Transferase</keyword>
<dbReference type="AlphaFoldDB" id="A0A955RNY4"/>
<proteinExistence type="inferred from homology"/>
<dbReference type="GO" id="GO:0016757">
    <property type="term" value="F:glycosyltransferase activity"/>
    <property type="evidence" value="ECO:0007669"/>
    <property type="project" value="UniProtKB-KW"/>
</dbReference>
<dbReference type="PANTHER" id="PTHR43179:SF12">
    <property type="entry name" value="GALACTOFURANOSYLTRANSFERASE GLFT2"/>
    <property type="match status" value="1"/>
</dbReference>
<dbReference type="Pfam" id="PF00535">
    <property type="entry name" value="Glycos_transf_2"/>
    <property type="match status" value="1"/>
</dbReference>
<protein>
    <submittedName>
        <fullName evidence="5">Glycosyltransferase</fullName>
        <ecNumber evidence="5">2.4.-.-</ecNumber>
    </submittedName>
</protein>
<dbReference type="Gene3D" id="3.90.550.10">
    <property type="entry name" value="Spore Coat Polysaccharide Biosynthesis Protein SpsA, Chain A"/>
    <property type="match status" value="1"/>
</dbReference>
<accession>A0A955RNY4</accession>
<comment type="caution">
    <text evidence="5">The sequence shown here is derived from an EMBL/GenBank/DDBJ whole genome shotgun (WGS) entry which is preliminary data.</text>
</comment>
<evidence type="ECO:0000256" key="3">
    <source>
        <dbReference type="ARBA" id="ARBA00022679"/>
    </source>
</evidence>
<organism evidence="5 6">
    <name type="scientific">candidate division WWE3 bacterium</name>
    <dbReference type="NCBI Taxonomy" id="2053526"/>
    <lineage>
        <taxon>Bacteria</taxon>
        <taxon>Katanobacteria</taxon>
    </lineage>
</organism>
<dbReference type="SUPFAM" id="SSF53448">
    <property type="entry name" value="Nucleotide-diphospho-sugar transferases"/>
    <property type="match status" value="1"/>
</dbReference>
<keyword evidence="2 5" id="KW-0328">Glycosyltransferase</keyword>